<keyword evidence="1" id="KW-0812">Transmembrane</keyword>
<feature type="transmembrane region" description="Helical" evidence="1">
    <location>
        <begin position="152"/>
        <end position="171"/>
    </location>
</feature>
<evidence type="ECO:0008006" key="5">
    <source>
        <dbReference type="Google" id="ProtNLM"/>
    </source>
</evidence>
<dbReference type="AlphaFoldDB" id="A0AAE0GLC2"/>
<dbReference type="PANTHER" id="PTHR35465">
    <property type="entry name" value="CAVEOLIN-1 PROTEIN"/>
    <property type="match status" value="1"/>
</dbReference>
<name>A0AAE0GLC2_9CHLO</name>
<feature type="signal peptide" evidence="2">
    <location>
        <begin position="1"/>
        <end position="19"/>
    </location>
</feature>
<gene>
    <name evidence="3" type="ORF">CYMTET_11806</name>
</gene>
<keyword evidence="1" id="KW-0472">Membrane</keyword>
<proteinExistence type="predicted"/>
<accession>A0AAE0GLC2</accession>
<keyword evidence="1" id="KW-1133">Transmembrane helix</keyword>
<evidence type="ECO:0000256" key="2">
    <source>
        <dbReference type="SAM" id="SignalP"/>
    </source>
</evidence>
<feature type="chain" id="PRO_5042249137" description="Dolichyl-diphosphooligosaccharide--protein glycosyltransferase subunit 2" evidence="2">
    <location>
        <begin position="20"/>
        <end position="208"/>
    </location>
</feature>
<dbReference type="EMBL" id="LGRX02004431">
    <property type="protein sequence ID" value="KAK3280349.1"/>
    <property type="molecule type" value="Genomic_DNA"/>
</dbReference>
<organism evidence="3 4">
    <name type="scientific">Cymbomonas tetramitiformis</name>
    <dbReference type="NCBI Taxonomy" id="36881"/>
    <lineage>
        <taxon>Eukaryota</taxon>
        <taxon>Viridiplantae</taxon>
        <taxon>Chlorophyta</taxon>
        <taxon>Pyramimonadophyceae</taxon>
        <taxon>Pyramimonadales</taxon>
        <taxon>Pyramimonadaceae</taxon>
        <taxon>Cymbomonas</taxon>
    </lineage>
</organism>
<evidence type="ECO:0000313" key="4">
    <source>
        <dbReference type="Proteomes" id="UP001190700"/>
    </source>
</evidence>
<keyword evidence="2" id="KW-0732">Signal</keyword>
<keyword evidence="4" id="KW-1185">Reference proteome</keyword>
<reference evidence="3 4" key="1">
    <citation type="journal article" date="2015" name="Genome Biol. Evol.">
        <title>Comparative Genomics of a Bacterivorous Green Alga Reveals Evolutionary Causalities and Consequences of Phago-Mixotrophic Mode of Nutrition.</title>
        <authorList>
            <person name="Burns J.A."/>
            <person name="Paasch A."/>
            <person name="Narechania A."/>
            <person name="Kim E."/>
        </authorList>
    </citation>
    <scope>NUCLEOTIDE SEQUENCE [LARGE SCALE GENOMIC DNA]</scope>
    <source>
        <strain evidence="3 4">PLY_AMNH</strain>
    </source>
</reference>
<dbReference type="PANTHER" id="PTHR35465:SF1">
    <property type="entry name" value="PHOSPHATIDYLINOSITOL-GLYCAN BIOSYNTHESIS CLASS X PROTEIN"/>
    <property type="match status" value="1"/>
</dbReference>
<dbReference type="Proteomes" id="UP001190700">
    <property type="component" value="Unassembled WGS sequence"/>
</dbReference>
<sequence>MFYVLFVFLLGHEWTRVAGKEIATLHPRQTLQAERLTIDGEGVRYALALPSTAGAYEVKVSYPATVPCDIVLELISQDNEVLSKSFASRRLLNTEKLIFHVDARGTLEGNQPWLLVRATATGIHWLGPNIQAEGLVYNIALEPLLLGIPFEAFSLAPLLLLLIMVVFSGFYHVAAHCKHSHVCITETLGTYTDPPRWKAGATSSKREN</sequence>
<comment type="caution">
    <text evidence="3">The sequence shown here is derived from an EMBL/GenBank/DDBJ whole genome shotgun (WGS) entry which is preliminary data.</text>
</comment>
<protein>
    <recommendedName>
        <fullName evidence="5">Dolichyl-diphosphooligosaccharide--protein glycosyltransferase subunit 2</fullName>
    </recommendedName>
</protein>
<evidence type="ECO:0000256" key="1">
    <source>
        <dbReference type="SAM" id="Phobius"/>
    </source>
</evidence>
<evidence type="ECO:0000313" key="3">
    <source>
        <dbReference type="EMBL" id="KAK3280349.1"/>
    </source>
</evidence>